<dbReference type="InterPro" id="IPR046358">
    <property type="entry name" value="Flagellin_C"/>
</dbReference>
<dbReference type="InterPro" id="IPR013384">
    <property type="entry name" value="Flagell_FlgL"/>
</dbReference>
<evidence type="ECO:0000259" key="6">
    <source>
        <dbReference type="Pfam" id="PF00700"/>
    </source>
</evidence>
<dbReference type="NCBIfam" id="TIGR02550">
    <property type="entry name" value="flagell_flgL"/>
    <property type="match status" value="1"/>
</dbReference>
<organism evidence="7 8">
    <name type="scientific">Keguizhuia sedimenti</name>
    <dbReference type="NCBI Taxonomy" id="3064264"/>
    <lineage>
        <taxon>Bacteria</taxon>
        <taxon>Pseudomonadati</taxon>
        <taxon>Pseudomonadota</taxon>
        <taxon>Betaproteobacteria</taxon>
        <taxon>Burkholderiales</taxon>
        <taxon>Oxalobacteraceae</taxon>
        <taxon>Keguizhuia</taxon>
    </lineage>
</organism>
<dbReference type="Pfam" id="PF00700">
    <property type="entry name" value="Flagellin_C"/>
    <property type="match status" value="1"/>
</dbReference>
<feature type="domain" description="Flagellin C-terminal" evidence="6">
    <location>
        <begin position="323"/>
        <end position="402"/>
    </location>
</feature>
<keyword evidence="7" id="KW-0282">Flagellum</keyword>
<dbReference type="InterPro" id="IPR042187">
    <property type="entry name" value="Flagellin_C_sub2"/>
</dbReference>
<evidence type="ECO:0000256" key="1">
    <source>
        <dbReference type="ARBA" id="ARBA00004365"/>
    </source>
</evidence>
<dbReference type="InterPro" id="IPR001029">
    <property type="entry name" value="Flagellin_N"/>
</dbReference>
<dbReference type="SUPFAM" id="SSF64518">
    <property type="entry name" value="Phase 1 flagellin"/>
    <property type="match status" value="1"/>
</dbReference>
<dbReference type="InterPro" id="IPR001492">
    <property type="entry name" value="Flagellin"/>
</dbReference>
<evidence type="ECO:0000256" key="2">
    <source>
        <dbReference type="ARBA" id="ARBA00004613"/>
    </source>
</evidence>
<evidence type="ECO:0000259" key="5">
    <source>
        <dbReference type="Pfam" id="PF00669"/>
    </source>
</evidence>
<evidence type="ECO:0000313" key="7">
    <source>
        <dbReference type="EMBL" id="MDQ9170840.1"/>
    </source>
</evidence>
<evidence type="ECO:0000256" key="3">
    <source>
        <dbReference type="ARBA" id="ARBA00005709"/>
    </source>
</evidence>
<reference evidence="7 8" key="1">
    <citation type="submission" date="2023-08" db="EMBL/GenBank/DDBJ databases">
        <title>Oxalobacteraceae gen .nov., isolated from river sludge outside the plant.</title>
        <authorList>
            <person name="Zhao S.Y."/>
        </authorList>
    </citation>
    <scope>NUCLEOTIDE SEQUENCE [LARGE SCALE GENOMIC DNA]</scope>
    <source>
        <strain evidence="7 8">R-40</strain>
    </source>
</reference>
<feature type="domain" description="Flagellin N-terminal" evidence="5">
    <location>
        <begin position="3"/>
        <end position="140"/>
    </location>
</feature>
<comment type="caution">
    <text evidence="7">The sequence shown here is derived from an EMBL/GenBank/DDBJ whole genome shotgun (WGS) entry which is preliminary data.</text>
</comment>
<dbReference type="Proteomes" id="UP001225596">
    <property type="component" value="Unassembled WGS sequence"/>
</dbReference>
<protein>
    <submittedName>
        <fullName evidence="7">Flagellar hook-associated protein FlgL</fullName>
    </submittedName>
</protein>
<dbReference type="Gene3D" id="6.10.10.10">
    <property type="entry name" value="Flagellar export chaperone, C-terminal domain"/>
    <property type="match status" value="1"/>
</dbReference>
<evidence type="ECO:0000256" key="4">
    <source>
        <dbReference type="ARBA" id="ARBA00023143"/>
    </source>
</evidence>
<dbReference type="PANTHER" id="PTHR42792:SF1">
    <property type="entry name" value="FLAGELLAR HOOK-ASSOCIATED PROTEIN 3"/>
    <property type="match status" value="1"/>
</dbReference>
<comment type="similarity">
    <text evidence="3">Belongs to the bacterial flagellin family.</text>
</comment>
<dbReference type="RefSeq" id="WP_338436773.1">
    <property type="nucleotide sequence ID" value="NZ_JAUYVH010000005.1"/>
</dbReference>
<dbReference type="Pfam" id="PF00669">
    <property type="entry name" value="Flagellin_N"/>
    <property type="match status" value="1"/>
</dbReference>
<dbReference type="EMBL" id="JAUYVH010000005">
    <property type="protein sequence ID" value="MDQ9170840.1"/>
    <property type="molecule type" value="Genomic_DNA"/>
</dbReference>
<accession>A0ABU1BPB9</accession>
<sequence>MRISTNTIYESGLARMTESQAKLMKVQQQVASGKRILSPADDPVGAARVLNLTQSQELNAQYTANRQNARSALSLEESVLQKTTELIQDVKTLVIQAGNPSYDESQLKFIAVDLQTHFDELVSIANTRDGMGNYLFSGYQLTTPAYALAPDGAQFNGDQGQTMMQVDSARQMAINDSGDQVFDNIVSTGTFASAVAAGNTGTGAVSRLSVTNSQMLTGHQYDIVFSGGGATYSVYDITLDPTRAGIPLATGPYASPQTIAFDGLEITASGAPANGDVMTVRPSEKQSLFTTLKDVITLLQTQGSGTIGRANVSHGLGIANNNFDSALDNVLSIRASIGARLKELDHLDEAGAAKNEHYEASISNIEDVDYNKALSDLSKNQIILEAAQKSFTKITGLSLFNFL</sequence>
<dbReference type="Gene3D" id="1.20.1330.10">
    <property type="entry name" value="f41 fragment of flagellin, N-terminal domain"/>
    <property type="match status" value="2"/>
</dbReference>
<dbReference type="PANTHER" id="PTHR42792">
    <property type="entry name" value="FLAGELLIN"/>
    <property type="match status" value="1"/>
</dbReference>
<comment type="subcellular location">
    <subcellularLocation>
        <location evidence="1">Bacterial flagellum</location>
    </subcellularLocation>
    <subcellularLocation>
        <location evidence="2">Secreted</location>
    </subcellularLocation>
</comment>
<evidence type="ECO:0000313" key="8">
    <source>
        <dbReference type="Proteomes" id="UP001225596"/>
    </source>
</evidence>
<name>A0ABU1BPB9_9BURK</name>
<keyword evidence="4" id="KW-0975">Bacterial flagellum</keyword>
<keyword evidence="7" id="KW-0966">Cell projection</keyword>
<keyword evidence="8" id="KW-1185">Reference proteome</keyword>
<gene>
    <name evidence="7" type="primary">flgL</name>
    <name evidence="7" type="ORF">Q8A64_10505</name>
</gene>
<keyword evidence="7" id="KW-0969">Cilium</keyword>
<proteinExistence type="inferred from homology"/>